<keyword evidence="2" id="KW-1185">Reference proteome</keyword>
<organism evidence="1 2">
    <name type="scientific">Agrobacterium albertimagni AOL15</name>
    <dbReference type="NCBI Taxonomy" id="1156935"/>
    <lineage>
        <taxon>Bacteria</taxon>
        <taxon>Pseudomonadati</taxon>
        <taxon>Pseudomonadota</taxon>
        <taxon>Alphaproteobacteria</taxon>
        <taxon>Hyphomicrobiales</taxon>
        <taxon>Rhizobiaceae</taxon>
        <taxon>Rhizobium/Agrobacterium group</taxon>
        <taxon>Agrobacterium</taxon>
    </lineage>
</organism>
<name>K2R115_9HYPH</name>
<sequence>MADSDNSRTLPVVTRRRLLSASATWLAGQVGGVDVGLYFVYGRTNRGDPALMLWQEWWAAHQQVEKLCRRQQRLETALIDALGFPHVDIALPDQDYVVAAFSVEEIDRRFGDVPADAEAKMRAQAVLAERQAVWDTLDERLGYSRAKQAEDEAFALRAERLNELFAKQAHSVAGVAAKLHAVLAMGEDSPADEFPWPQIRAAMADLLNIRSGPSAV</sequence>
<dbReference type="STRING" id="1156935.QWE_03120"/>
<dbReference type="EMBL" id="ALJF01000002">
    <property type="protein sequence ID" value="EKF61527.1"/>
    <property type="molecule type" value="Genomic_DNA"/>
</dbReference>
<dbReference type="AlphaFoldDB" id="K2R115"/>
<dbReference type="OrthoDB" id="7306312at2"/>
<evidence type="ECO:0000313" key="2">
    <source>
        <dbReference type="Proteomes" id="UP000007123"/>
    </source>
</evidence>
<dbReference type="Proteomes" id="UP000007123">
    <property type="component" value="Unassembled WGS sequence"/>
</dbReference>
<dbReference type="PATRIC" id="fig|1156935.5.peg.631"/>
<dbReference type="RefSeq" id="WP_006724619.1">
    <property type="nucleotide sequence ID" value="NZ_ALJF01000002.1"/>
</dbReference>
<comment type="caution">
    <text evidence="1">The sequence shown here is derived from an EMBL/GenBank/DDBJ whole genome shotgun (WGS) entry which is preliminary data.</text>
</comment>
<dbReference type="eggNOG" id="ENOG5033BQ2">
    <property type="taxonomic scope" value="Bacteria"/>
</dbReference>
<reference evidence="1 2" key="1">
    <citation type="journal article" date="2012" name="J. Bacteriol.">
        <title>Draft Genome Sequence of Agrobacterium albertimagni Strain AOL15.</title>
        <authorList>
            <person name="Trimble W.L."/>
            <person name="Phung le T."/>
            <person name="Meyer F."/>
            <person name="Gilbert J.A."/>
            <person name="Silver S."/>
        </authorList>
    </citation>
    <scope>NUCLEOTIDE SEQUENCE [LARGE SCALE GENOMIC DNA]</scope>
    <source>
        <strain evidence="1 2">AOL15</strain>
    </source>
</reference>
<evidence type="ECO:0000313" key="1">
    <source>
        <dbReference type="EMBL" id="EKF61527.1"/>
    </source>
</evidence>
<gene>
    <name evidence="1" type="ORF">QWE_03120</name>
</gene>
<accession>K2R115</accession>
<protein>
    <submittedName>
        <fullName evidence="1">Uncharacterized protein</fullName>
    </submittedName>
</protein>
<proteinExistence type="predicted"/>